<keyword evidence="2" id="KW-0472">Membrane</keyword>
<evidence type="ECO:0000313" key="3">
    <source>
        <dbReference type="EMBL" id="GFH22455.1"/>
    </source>
</evidence>
<evidence type="ECO:0000256" key="2">
    <source>
        <dbReference type="SAM" id="Phobius"/>
    </source>
</evidence>
<name>A0A699ZKB1_HAELA</name>
<proteinExistence type="predicted"/>
<evidence type="ECO:0000256" key="1">
    <source>
        <dbReference type="SAM" id="MobiDB-lite"/>
    </source>
</evidence>
<keyword evidence="2" id="KW-0812">Transmembrane</keyword>
<keyword evidence="2" id="KW-1133">Transmembrane helix</keyword>
<feature type="region of interest" description="Disordered" evidence="1">
    <location>
        <begin position="33"/>
        <end position="101"/>
    </location>
</feature>
<accession>A0A699ZKB1</accession>
<reference evidence="3 4" key="1">
    <citation type="submission" date="2020-02" db="EMBL/GenBank/DDBJ databases">
        <title>Draft genome sequence of Haematococcus lacustris strain NIES-144.</title>
        <authorList>
            <person name="Morimoto D."/>
            <person name="Nakagawa S."/>
            <person name="Yoshida T."/>
            <person name="Sawayama S."/>
        </authorList>
    </citation>
    <scope>NUCLEOTIDE SEQUENCE [LARGE SCALE GENOMIC DNA]</scope>
    <source>
        <strain evidence="3 4">NIES-144</strain>
    </source>
</reference>
<keyword evidence="4" id="KW-1185">Reference proteome</keyword>
<dbReference type="EMBL" id="BLLF01002044">
    <property type="protein sequence ID" value="GFH22455.1"/>
    <property type="molecule type" value="Genomic_DNA"/>
</dbReference>
<evidence type="ECO:0000313" key="4">
    <source>
        <dbReference type="Proteomes" id="UP000485058"/>
    </source>
</evidence>
<protein>
    <submittedName>
        <fullName evidence="3">Uncharacterized protein</fullName>
    </submittedName>
</protein>
<sequence length="145" mass="15623">MRTCVQNSSSACRAAATSWVVPGDNLRSLYRKGRTAGRCRASSDGKGTDWDASWQSFKRSVQSHVETPSSSPPRNTRRPPRSASPPPGLSNAQDRLRQQERGLLDVWSSEGAMGLGMGMAVTLLLVMVSAAGPSLDTSRCTLPWC</sequence>
<gene>
    <name evidence="3" type="ORF">HaLaN_19925</name>
</gene>
<dbReference type="Proteomes" id="UP000485058">
    <property type="component" value="Unassembled WGS sequence"/>
</dbReference>
<dbReference type="AlphaFoldDB" id="A0A699ZKB1"/>
<feature type="compositionally biased region" description="Polar residues" evidence="1">
    <location>
        <begin position="53"/>
        <end position="67"/>
    </location>
</feature>
<organism evidence="3 4">
    <name type="scientific">Haematococcus lacustris</name>
    <name type="common">Green alga</name>
    <name type="synonym">Haematococcus pluvialis</name>
    <dbReference type="NCBI Taxonomy" id="44745"/>
    <lineage>
        <taxon>Eukaryota</taxon>
        <taxon>Viridiplantae</taxon>
        <taxon>Chlorophyta</taxon>
        <taxon>core chlorophytes</taxon>
        <taxon>Chlorophyceae</taxon>
        <taxon>CS clade</taxon>
        <taxon>Chlamydomonadales</taxon>
        <taxon>Haematococcaceae</taxon>
        <taxon>Haematococcus</taxon>
    </lineage>
</organism>
<comment type="caution">
    <text evidence="3">The sequence shown here is derived from an EMBL/GenBank/DDBJ whole genome shotgun (WGS) entry which is preliminary data.</text>
</comment>
<feature type="transmembrane region" description="Helical" evidence="2">
    <location>
        <begin position="111"/>
        <end position="132"/>
    </location>
</feature>